<gene>
    <name evidence="1" type="ORF">PHYPO_G00079220</name>
</gene>
<keyword evidence="2" id="KW-1185">Reference proteome</keyword>
<reference evidence="1 2" key="1">
    <citation type="submission" date="2019-06" db="EMBL/GenBank/DDBJ databases">
        <title>A chromosome-scale genome assembly of the striped catfish, Pangasianodon hypophthalmus.</title>
        <authorList>
            <person name="Wen M."/>
            <person name="Zahm M."/>
            <person name="Roques C."/>
            <person name="Cabau C."/>
            <person name="Klopp C."/>
            <person name="Donnadieu C."/>
            <person name="Jouanno E."/>
            <person name="Avarre J.-C."/>
            <person name="Campet M."/>
            <person name="Ha T.T.T."/>
            <person name="Dugue R."/>
            <person name="Lampietro C."/>
            <person name="Louis A."/>
            <person name="Herpin A."/>
            <person name="Echchiki A."/>
            <person name="Berthelot C."/>
            <person name="Parey E."/>
            <person name="Roest-Crollius H."/>
            <person name="Braasch I."/>
            <person name="Postlethwait J."/>
            <person name="Bobe J."/>
            <person name="Montfort J."/>
            <person name="Bouchez O."/>
            <person name="Begum T."/>
            <person name="Schartl M."/>
            <person name="Guiguen Y."/>
        </authorList>
    </citation>
    <scope>NUCLEOTIDE SEQUENCE [LARGE SCALE GENOMIC DNA]</scope>
    <source>
        <strain evidence="1 2">Indonesia</strain>
        <tissue evidence="1">Blood</tissue>
    </source>
</reference>
<evidence type="ECO:0000313" key="1">
    <source>
        <dbReference type="EMBL" id="KAB5543443.1"/>
    </source>
</evidence>
<organism evidence="1 2">
    <name type="scientific">Pangasianodon hypophthalmus</name>
    <name type="common">Striped catfish</name>
    <name type="synonym">Helicophagus hypophthalmus</name>
    <dbReference type="NCBI Taxonomy" id="310915"/>
    <lineage>
        <taxon>Eukaryota</taxon>
        <taxon>Metazoa</taxon>
        <taxon>Chordata</taxon>
        <taxon>Craniata</taxon>
        <taxon>Vertebrata</taxon>
        <taxon>Euteleostomi</taxon>
        <taxon>Actinopterygii</taxon>
        <taxon>Neopterygii</taxon>
        <taxon>Teleostei</taxon>
        <taxon>Ostariophysi</taxon>
        <taxon>Siluriformes</taxon>
        <taxon>Pangasiidae</taxon>
        <taxon>Pangasianodon</taxon>
    </lineage>
</organism>
<name>A0A5N5LLB5_PANHP</name>
<dbReference type="Proteomes" id="UP000327468">
    <property type="component" value="Chromosome 17"/>
</dbReference>
<proteinExistence type="predicted"/>
<dbReference type="EMBL" id="VFJC01000018">
    <property type="protein sequence ID" value="KAB5543443.1"/>
    <property type="molecule type" value="Genomic_DNA"/>
</dbReference>
<dbReference type="AlphaFoldDB" id="A0A5N5LLB5"/>
<protein>
    <submittedName>
        <fullName evidence="1">Uncharacterized protein</fullName>
    </submittedName>
</protein>
<sequence>MQRYVKYCWKNFPRCEICLVVGCLKKASGNACSTVLFEGKPDHLIASISQVLEQNEMILMAGRMIGHSFLHGGPRLTGVSPAVLHVLLGDTLQTATITIEDVADIDIKETIRLLYEDGESDRKGDECKNQYSALIEDQRAAVNELALAWDLPVLMETNSTWLLHNLPQHAICIVLYLHVQATLLVTTADT</sequence>
<comment type="caution">
    <text evidence="1">The sequence shown here is derived from an EMBL/GenBank/DDBJ whole genome shotgun (WGS) entry which is preliminary data.</text>
</comment>
<accession>A0A5N5LLB5</accession>
<evidence type="ECO:0000313" key="2">
    <source>
        <dbReference type="Proteomes" id="UP000327468"/>
    </source>
</evidence>